<comment type="caution">
    <text evidence="1">The sequence shown here is derived from an EMBL/GenBank/DDBJ whole genome shotgun (WGS) entry which is preliminary data.</text>
</comment>
<dbReference type="Proteomes" id="UP001239111">
    <property type="component" value="Chromosome 4"/>
</dbReference>
<protein>
    <submittedName>
        <fullName evidence="1">Uncharacterized protein</fullName>
    </submittedName>
</protein>
<gene>
    <name evidence="1" type="ORF">QAD02_008716</name>
</gene>
<accession>A0ACC2N9P6</accession>
<name>A0ACC2N9P6_9HYME</name>
<reference evidence="1" key="1">
    <citation type="submission" date="2023-04" db="EMBL/GenBank/DDBJ databases">
        <title>A chromosome-level genome assembly of the parasitoid wasp Eretmocerus hayati.</title>
        <authorList>
            <person name="Zhong Y."/>
            <person name="Liu S."/>
            <person name="Liu Y."/>
        </authorList>
    </citation>
    <scope>NUCLEOTIDE SEQUENCE</scope>
    <source>
        <strain evidence="1">ZJU_SS_LIU_2023</strain>
    </source>
</reference>
<organism evidence="1 2">
    <name type="scientific">Eretmocerus hayati</name>
    <dbReference type="NCBI Taxonomy" id="131215"/>
    <lineage>
        <taxon>Eukaryota</taxon>
        <taxon>Metazoa</taxon>
        <taxon>Ecdysozoa</taxon>
        <taxon>Arthropoda</taxon>
        <taxon>Hexapoda</taxon>
        <taxon>Insecta</taxon>
        <taxon>Pterygota</taxon>
        <taxon>Neoptera</taxon>
        <taxon>Endopterygota</taxon>
        <taxon>Hymenoptera</taxon>
        <taxon>Apocrita</taxon>
        <taxon>Proctotrupomorpha</taxon>
        <taxon>Chalcidoidea</taxon>
        <taxon>Aphelinidae</taxon>
        <taxon>Aphelininae</taxon>
        <taxon>Eretmocerus</taxon>
    </lineage>
</organism>
<evidence type="ECO:0000313" key="2">
    <source>
        <dbReference type="Proteomes" id="UP001239111"/>
    </source>
</evidence>
<dbReference type="EMBL" id="CM056744">
    <property type="protein sequence ID" value="KAJ8667054.1"/>
    <property type="molecule type" value="Genomic_DNA"/>
</dbReference>
<keyword evidence="2" id="KW-1185">Reference proteome</keyword>
<evidence type="ECO:0000313" key="1">
    <source>
        <dbReference type="EMBL" id="KAJ8667054.1"/>
    </source>
</evidence>
<sequence length="295" mass="33468">MEELAVFDIKYHSRDSEGSQMMTFMDSPLRYTGHCPTLKFRVGKRYGACTGEIIKELIEQRVLKTGPNNKSGPGSETLVPIPREKDIRRDWKKDGCSFKAPPYILGYTGYIPGYNSRYGLTFMKAVEEGASEWRESQGRLRARRDAMRAHAERADPRNMLARVRADNVDVEIDHGHRRPTHESANKMRNAQRFDNQVSPERPPIVGYTGHIPGAKSELALSRRYAQAAKRGLQQLHTSRRADDLSRCNSTRPISCGNRDYIGLPAIDPDDPVVTQQTIHRVLDEAHVDETGRLRP</sequence>
<proteinExistence type="predicted"/>